<protein>
    <submittedName>
        <fullName evidence="1">Uncharacterized protein</fullName>
    </submittedName>
</protein>
<organism evidence="1 2">
    <name type="scientific">Flavobacterium branchiarum</name>
    <dbReference type="NCBI Taxonomy" id="1114870"/>
    <lineage>
        <taxon>Bacteria</taxon>
        <taxon>Pseudomonadati</taxon>
        <taxon>Bacteroidota</taxon>
        <taxon>Flavobacteriia</taxon>
        <taxon>Flavobacteriales</taxon>
        <taxon>Flavobacteriaceae</taxon>
        <taxon>Flavobacterium</taxon>
    </lineage>
</organism>
<name>A0ABV5FQD9_9FLAO</name>
<keyword evidence="2" id="KW-1185">Reference proteome</keyword>
<reference evidence="1 2" key="1">
    <citation type="submission" date="2024-09" db="EMBL/GenBank/DDBJ databases">
        <authorList>
            <person name="Sun Q."/>
            <person name="Mori K."/>
        </authorList>
    </citation>
    <scope>NUCLEOTIDE SEQUENCE [LARGE SCALE GENOMIC DNA]</scope>
    <source>
        <strain evidence="1 2">CECT 7908</strain>
    </source>
</reference>
<gene>
    <name evidence="1" type="ORF">ACFFUQ_16345</name>
</gene>
<proteinExistence type="predicted"/>
<evidence type="ECO:0000313" key="1">
    <source>
        <dbReference type="EMBL" id="MFB9065592.1"/>
    </source>
</evidence>
<dbReference type="EMBL" id="JBHMEX010000054">
    <property type="protein sequence ID" value="MFB9065592.1"/>
    <property type="molecule type" value="Genomic_DNA"/>
</dbReference>
<evidence type="ECO:0000313" key="2">
    <source>
        <dbReference type="Proteomes" id="UP001589589"/>
    </source>
</evidence>
<sequence length="128" mass="15078">MKTEDFILKRKALLIKKENQLKIINKDYNEILKLFVKENSLVEKFKVYELVKNGTKRRGFNRIVIYDIEVEVWDKDAVIIRIGGWWLNNENVPTKWDTMTVVGVSNPAIFKLSENQLAEKHPESNDKN</sequence>
<accession>A0ABV5FQD9</accession>
<dbReference type="Proteomes" id="UP001589589">
    <property type="component" value="Unassembled WGS sequence"/>
</dbReference>
<dbReference type="RefSeq" id="WP_290263755.1">
    <property type="nucleotide sequence ID" value="NZ_JAUFQQ010000003.1"/>
</dbReference>
<comment type="caution">
    <text evidence="1">The sequence shown here is derived from an EMBL/GenBank/DDBJ whole genome shotgun (WGS) entry which is preliminary data.</text>
</comment>